<keyword evidence="2" id="KW-0805">Transcription regulation</keyword>
<keyword evidence="4" id="KW-0238">DNA-binding</keyword>
<keyword evidence="5" id="KW-0804">Transcription</keyword>
<dbReference type="SUPFAM" id="SSF88659">
    <property type="entry name" value="Sigma3 and sigma4 domains of RNA polymerase sigma factors"/>
    <property type="match status" value="1"/>
</dbReference>
<organism evidence="8 9">
    <name type="scientific">Paenibacillus validus</name>
    <dbReference type="NCBI Taxonomy" id="44253"/>
    <lineage>
        <taxon>Bacteria</taxon>
        <taxon>Bacillati</taxon>
        <taxon>Bacillota</taxon>
        <taxon>Bacilli</taxon>
        <taxon>Bacillales</taxon>
        <taxon>Paenibacillaceae</taxon>
        <taxon>Paenibacillus</taxon>
    </lineage>
</organism>
<dbReference type="Proteomes" id="UP000450917">
    <property type="component" value="Unassembled WGS sequence"/>
</dbReference>
<dbReference type="InterPro" id="IPR007627">
    <property type="entry name" value="RNA_pol_sigma70_r2"/>
</dbReference>
<evidence type="ECO:0000259" key="6">
    <source>
        <dbReference type="Pfam" id="PF04542"/>
    </source>
</evidence>
<dbReference type="InterPro" id="IPR014284">
    <property type="entry name" value="RNA_pol_sigma-70_dom"/>
</dbReference>
<keyword evidence="9" id="KW-1185">Reference proteome</keyword>
<evidence type="ECO:0000313" key="8">
    <source>
        <dbReference type="EMBL" id="MUG72016.1"/>
    </source>
</evidence>
<dbReference type="InterPro" id="IPR039425">
    <property type="entry name" value="RNA_pol_sigma-70-like"/>
</dbReference>
<evidence type="ECO:0000256" key="5">
    <source>
        <dbReference type="ARBA" id="ARBA00023163"/>
    </source>
</evidence>
<sequence length="177" mass="21467">MRVLLRKEERYEVDSLDDVLKEKATSIFRYLRKMGVSHDDAQDVVQDTLCKVILLLHELDRDRLGPWMFRVAYNQYIDLVRKRKRRAEIPIETLEFISKRSLEDEVLNHECKEDIQATMEQMNPKYKHMLILKYECDFSYKEMAEVFSTTEEVVKMSLYRARQQFQQLYRRVQHEHG</sequence>
<dbReference type="InterPro" id="IPR013324">
    <property type="entry name" value="RNA_pol_sigma_r3/r4-like"/>
</dbReference>
<proteinExistence type="inferred from homology"/>
<dbReference type="InterPro" id="IPR036388">
    <property type="entry name" value="WH-like_DNA-bd_sf"/>
</dbReference>
<name>A0A7X2ZD96_9BACL</name>
<dbReference type="InterPro" id="IPR013249">
    <property type="entry name" value="RNA_pol_sigma70_r4_t2"/>
</dbReference>
<gene>
    <name evidence="8" type="ORF">GNP93_15195</name>
</gene>
<feature type="domain" description="RNA polymerase sigma-70 region 2" evidence="6">
    <location>
        <begin position="27"/>
        <end position="86"/>
    </location>
</feature>
<reference evidence="8 9" key="1">
    <citation type="submission" date="2019-11" db="EMBL/GenBank/DDBJ databases">
        <title>Draft genome sequences of five Paenibacillus species of dairy origin.</title>
        <authorList>
            <person name="Olajide A.M."/>
            <person name="Chen S."/>
            <person name="Lapointe G."/>
        </authorList>
    </citation>
    <scope>NUCLEOTIDE SEQUENCE [LARGE SCALE GENOMIC DNA]</scope>
    <source>
        <strain evidence="8 9">2CS3</strain>
    </source>
</reference>
<dbReference type="Gene3D" id="1.10.1740.10">
    <property type="match status" value="1"/>
</dbReference>
<evidence type="ECO:0000256" key="2">
    <source>
        <dbReference type="ARBA" id="ARBA00023015"/>
    </source>
</evidence>
<evidence type="ECO:0000259" key="7">
    <source>
        <dbReference type="Pfam" id="PF08281"/>
    </source>
</evidence>
<protein>
    <submittedName>
        <fullName evidence="8">Sigma-70 family RNA polymerase sigma factor</fullName>
    </submittedName>
</protein>
<dbReference type="Gene3D" id="1.10.10.10">
    <property type="entry name" value="Winged helix-like DNA-binding domain superfamily/Winged helix DNA-binding domain"/>
    <property type="match status" value="1"/>
</dbReference>
<evidence type="ECO:0000256" key="4">
    <source>
        <dbReference type="ARBA" id="ARBA00023125"/>
    </source>
</evidence>
<dbReference type="NCBIfam" id="TIGR02937">
    <property type="entry name" value="sigma70-ECF"/>
    <property type="match status" value="1"/>
</dbReference>
<comment type="similarity">
    <text evidence="1">Belongs to the sigma-70 factor family. ECF subfamily.</text>
</comment>
<dbReference type="GO" id="GO:0006352">
    <property type="term" value="P:DNA-templated transcription initiation"/>
    <property type="evidence" value="ECO:0007669"/>
    <property type="project" value="InterPro"/>
</dbReference>
<keyword evidence="3" id="KW-0731">Sigma factor</keyword>
<dbReference type="PANTHER" id="PTHR43133:SF8">
    <property type="entry name" value="RNA POLYMERASE SIGMA FACTOR HI_1459-RELATED"/>
    <property type="match status" value="1"/>
</dbReference>
<comment type="caution">
    <text evidence="8">The sequence shown here is derived from an EMBL/GenBank/DDBJ whole genome shotgun (WGS) entry which is preliminary data.</text>
</comment>
<feature type="domain" description="RNA polymerase sigma factor 70 region 4 type 2" evidence="7">
    <location>
        <begin position="113"/>
        <end position="164"/>
    </location>
</feature>
<dbReference type="EMBL" id="WNZX01000012">
    <property type="protein sequence ID" value="MUG72016.1"/>
    <property type="molecule type" value="Genomic_DNA"/>
</dbReference>
<evidence type="ECO:0000313" key="9">
    <source>
        <dbReference type="Proteomes" id="UP000450917"/>
    </source>
</evidence>
<evidence type="ECO:0000256" key="3">
    <source>
        <dbReference type="ARBA" id="ARBA00023082"/>
    </source>
</evidence>
<dbReference type="CDD" id="cd06171">
    <property type="entry name" value="Sigma70_r4"/>
    <property type="match status" value="1"/>
</dbReference>
<dbReference type="InterPro" id="IPR013325">
    <property type="entry name" value="RNA_pol_sigma_r2"/>
</dbReference>
<dbReference type="Pfam" id="PF04542">
    <property type="entry name" value="Sigma70_r2"/>
    <property type="match status" value="1"/>
</dbReference>
<dbReference type="GO" id="GO:0016987">
    <property type="term" value="F:sigma factor activity"/>
    <property type="evidence" value="ECO:0007669"/>
    <property type="project" value="UniProtKB-KW"/>
</dbReference>
<accession>A0A7X2ZD96</accession>
<dbReference type="PANTHER" id="PTHR43133">
    <property type="entry name" value="RNA POLYMERASE ECF-TYPE SIGMA FACTO"/>
    <property type="match status" value="1"/>
</dbReference>
<dbReference type="SUPFAM" id="SSF88946">
    <property type="entry name" value="Sigma2 domain of RNA polymerase sigma factors"/>
    <property type="match status" value="1"/>
</dbReference>
<dbReference type="GO" id="GO:0003677">
    <property type="term" value="F:DNA binding"/>
    <property type="evidence" value="ECO:0007669"/>
    <property type="project" value="UniProtKB-KW"/>
</dbReference>
<dbReference type="Pfam" id="PF08281">
    <property type="entry name" value="Sigma70_r4_2"/>
    <property type="match status" value="1"/>
</dbReference>
<dbReference type="AlphaFoldDB" id="A0A7X2ZD96"/>
<evidence type="ECO:0000256" key="1">
    <source>
        <dbReference type="ARBA" id="ARBA00010641"/>
    </source>
</evidence>